<keyword evidence="2" id="KW-1185">Reference proteome</keyword>
<evidence type="ECO:0000313" key="2">
    <source>
        <dbReference type="Proteomes" id="UP000823749"/>
    </source>
</evidence>
<evidence type="ECO:0000313" key="1">
    <source>
        <dbReference type="EMBL" id="KAG5525191.1"/>
    </source>
</evidence>
<organism evidence="1 2">
    <name type="scientific">Rhododendron griersonianum</name>
    <dbReference type="NCBI Taxonomy" id="479676"/>
    <lineage>
        <taxon>Eukaryota</taxon>
        <taxon>Viridiplantae</taxon>
        <taxon>Streptophyta</taxon>
        <taxon>Embryophyta</taxon>
        <taxon>Tracheophyta</taxon>
        <taxon>Spermatophyta</taxon>
        <taxon>Magnoliopsida</taxon>
        <taxon>eudicotyledons</taxon>
        <taxon>Gunneridae</taxon>
        <taxon>Pentapetalae</taxon>
        <taxon>asterids</taxon>
        <taxon>Ericales</taxon>
        <taxon>Ericaceae</taxon>
        <taxon>Ericoideae</taxon>
        <taxon>Rhodoreae</taxon>
        <taxon>Rhododendron</taxon>
    </lineage>
</organism>
<dbReference type="EMBL" id="JACTNZ010000011">
    <property type="protein sequence ID" value="KAG5525191.1"/>
    <property type="molecule type" value="Genomic_DNA"/>
</dbReference>
<proteinExistence type="predicted"/>
<reference evidence="1" key="1">
    <citation type="submission" date="2020-08" db="EMBL/GenBank/DDBJ databases">
        <title>Plant Genome Project.</title>
        <authorList>
            <person name="Zhang R.-G."/>
        </authorList>
    </citation>
    <scope>NUCLEOTIDE SEQUENCE</scope>
    <source>
        <strain evidence="1">WSP0</strain>
        <tissue evidence="1">Leaf</tissue>
    </source>
</reference>
<sequence>MISLLTCDKSSTQKKSIKYSVTSELKDILTRLDARIRRLHSSLPMNAMLVICTGHGNTAIVHRLRKMLMEQTDTTLCREKLVKVLEDLQAQAEVGLCFVGVKH</sequence>
<evidence type="ECO:0008006" key="3">
    <source>
        <dbReference type="Google" id="ProtNLM"/>
    </source>
</evidence>
<comment type="caution">
    <text evidence="1">The sequence shown here is derived from an EMBL/GenBank/DDBJ whole genome shotgun (WGS) entry which is preliminary data.</text>
</comment>
<dbReference type="Proteomes" id="UP000823749">
    <property type="component" value="Chromosome 11"/>
</dbReference>
<gene>
    <name evidence="1" type="ORF">RHGRI_031765</name>
</gene>
<protein>
    <recommendedName>
        <fullName evidence="3">Small RNA degrading nuclease 5</fullName>
    </recommendedName>
</protein>
<accession>A0AAV6I911</accession>
<name>A0AAV6I911_9ERIC</name>
<dbReference type="AlphaFoldDB" id="A0AAV6I911"/>